<evidence type="ECO:0000313" key="2">
    <source>
        <dbReference type="Ensembl" id="ENSSSCP00070033206.1"/>
    </source>
</evidence>
<sequence>MALGVWGMDRPLSGEGGDLANNLKHGRRTGEEQYPADGDGSERVKVFQAEDPAWAKAETGAGVFGICLGLESGLDQEWCWTNPRALSWASPYPGEDFQGHTLLPPCEAGELHCWIPGRGPQAIA</sequence>
<dbReference type="AlphaFoldDB" id="A0A4X1UUR4"/>
<organism evidence="2 3">
    <name type="scientific">Sus scrofa</name>
    <name type="common">Pig</name>
    <dbReference type="NCBI Taxonomy" id="9823"/>
    <lineage>
        <taxon>Eukaryota</taxon>
        <taxon>Metazoa</taxon>
        <taxon>Chordata</taxon>
        <taxon>Craniata</taxon>
        <taxon>Vertebrata</taxon>
        <taxon>Euteleostomi</taxon>
        <taxon>Mammalia</taxon>
        <taxon>Eutheria</taxon>
        <taxon>Laurasiatheria</taxon>
        <taxon>Artiodactyla</taxon>
        <taxon>Suina</taxon>
        <taxon>Suidae</taxon>
        <taxon>Sus</taxon>
    </lineage>
</organism>
<dbReference type="Proteomes" id="UP000314985">
    <property type="component" value="Chromosome 2"/>
</dbReference>
<proteinExistence type="predicted"/>
<protein>
    <submittedName>
        <fullName evidence="2">Uncharacterized protein</fullName>
    </submittedName>
</protein>
<reference evidence="2 3" key="1">
    <citation type="submission" date="2017-08" db="EMBL/GenBank/DDBJ databases">
        <title>USMARCv1.0.</title>
        <authorList>
            <person name="Hannum G.I."/>
            <person name="Koren S."/>
            <person name="Schroeder S.G."/>
            <person name="Chin S.C."/>
            <person name="Nonneman D.J."/>
            <person name="Becker S.A."/>
            <person name="Rosen B.D."/>
            <person name="Bickhart D.M."/>
            <person name="Putnam N.H."/>
            <person name="Green R.E."/>
            <person name="Tuggle C.K."/>
            <person name="Liu H."/>
            <person name="Rohrer G.A."/>
            <person name="Warr A."/>
            <person name="Hall R."/>
            <person name="Kim K."/>
            <person name="Hume D.A."/>
            <person name="Talbot R."/>
            <person name="Chow W."/>
            <person name="Howe K."/>
            <person name="Schwartz A.S."/>
            <person name="Watson M."/>
            <person name="Archibald A.L."/>
            <person name="Phillippy A.M."/>
            <person name="Smith T.P.L."/>
        </authorList>
    </citation>
    <scope>NUCLEOTIDE SEQUENCE [LARGE SCALE GENOMIC DNA]</scope>
</reference>
<accession>A0A4X1UUR4</accession>
<reference evidence="2" key="2">
    <citation type="submission" date="2025-08" db="UniProtKB">
        <authorList>
            <consortium name="Ensembl"/>
        </authorList>
    </citation>
    <scope>IDENTIFICATION</scope>
</reference>
<dbReference type="Ensembl" id="ENSSSCT00070039644.1">
    <property type="protein sequence ID" value="ENSSSCP00070033206.1"/>
    <property type="gene ID" value="ENSSSCG00070019998.1"/>
</dbReference>
<evidence type="ECO:0000256" key="1">
    <source>
        <dbReference type="SAM" id="MobiDB-lite"/>
    </source>
</evidence>
<evidence type="ECO:0000313" key="3">
    <source>
        <dbReference type="Proteomes" id="UP000314985"/>
    </source>
</evidence>
<feature type="region of interest" description="Disordered" evidence="1">
    <location>
        <begin position="15"/>
        <end position="42"/>
    </location>
</feature>
<name>A0A4X1UUR4_PIG</name>